<dbReference type="CDD" id="cd04301">
    <property type="entry name" value="NAT_SF"/>
    <property type="match status" value="2"/>
</dbReference>
<dbReference type="InterPro" id="IPR050276">
    <property type="entry name" value="MshD_Acetyltransferase"/>
</dbReference>
<comment type="subunit">
    <text evidence="4">Monomer.</text>
</comment>
<dbReference type="STRING" id="335973.SAMN04488693_101310"/>
<keyword evidence="1 4" id="KW-0808">Transferase</keyword>
<dbReference type="EC" id="2.3.1.189" evidence="4"/>
<dbReference type="InterPro" id="IPR016181">
    <property type="entry name" value="Acyl_CoA_acyltransferase"/>
</dbReference>
<feature type="domain" description="N-acetyltransferase" evidence="6">
    <location>
        <begin position="47"/>
        <end position="185"/>
    </location>
</feature>
<feature type="binding site" evidence="4">
    <location>
        <position position="268"/>
    </location>
    <ligand>
        <name>1D-myo-inositol 2-(L-cysteinylamino)-2-deoxy-alpha-D-glucopyranoside</name>
        <dbReference type="ChEBI" id="CHEBI:58887"/>
    </ligand>
</feature>
<reference evidence="7 8" key="1">
    <citation type="submission" date="2016-10" db="EMBL/GenBank/DDBJ databases">
        <authorList>
            <person name="de Groot N.N."/>
        </authorList>
    </citation>
    <scope>NUCLEOTIDE SEQUENCE [LARGE SCALE GENOMIC DNA]</scope>
    <source>
        <strain evidence="7 8">NP_1H</strain>
    </source>
</reference>
<keyword evidence="3 4" id="KW-0012">Acyltransferase</keyword>
<dbReference type="GO" id="GO:0035447">
    <property type="term" value="F:mycothiol synthase activity"/>
    <property type="evidence" value="ECO:0007669"/>
    <property type="project" value="UniProtKB-UniRule"/>
</dbReference>
<dbReference type="Gene3D" id="3.40.630.30">
    <property type="match status" value="1"/>
</dbReference>
<dbReference type="EMBL" id="FNDT01000001">
    <property type="protein sequence ID" value="SDH46171.1"/>
    <property type="molecule type" value="Genomic_DNA"/>
</dbReference>
<evidence type="ECO:0000313" key="7">
    <source>
        <dbReference type="EMBL" id="SDH46171.1"/>
    </source>
</evidence>
<feature type="binding site" evidence="4">
    <location>
        <position position="227"/>
    </location>
    <ligand>
        <name>1D-myo-inositol 2-(L-cysteinylamino)-2-deoxy-alpha-D-glucopyranoside</name>
        <dbReference type="ChEBI" id="CHEBI:58887"/>
    </ligand>
</feature>
<dbReference type="Pfam" id="PF00583">
    <property type="entry name" value="Acetyltransf_1"/>
    <property type="match status" value="1"/>
</dbReference>
<evidence type="ECO:0000256" key="5">
    <source>
        <dbReference type="SAM" id="MobiDB-lite"/>
    </source>
</evidence>
<dbReference type="GO" id="GO:0008999">
    <property type="term" value="F:protein-N-terminal-alanine acetyltransferase activity"/>
    <property type="evidence" value="ECO:0007669"/>
    <property type="project" value="TreeGrafter"/>
</dbReference>
<evidence type="ECO:0000256" key="3">
    <source>
        <dbReference type="ARBA" id="ARBA00023315"/>
    </source>
</evidence>
<name>A0A1G8CKV6_9MICC</name>
<dbReference type="Proteomes" id="UP000199258">
    <property type="component" value="Unassembled WGS sequence"/>
</dbReference>
<dbReference type="InterPro" id="IPR017813">
    <property type="entry name" value="Mycothiol_AcTrfase"/>
</dbReference>
<feature type="region of interest" description="Disordered" evidence="5">
    <location>
        <begin position="71"/>
        <end position="98"/>
    </location>
</feature>
<accession>A0A1G8CKV6</accession>
<sequence>MTAEAPTWPILTIDGAPRDEVLGDIVALARAAEDADGNPPLSEQTLVNLRTSQHHPESLLVFATYASDGHRRSNNQAATQEAHTHGTPNNGTRSDATRDDGEELAGVAVVSLPRSPGQPGVLELVVRPTYRNQGVGTSLVRALQSADLPELRVWSHGNHAAAVELAVKAGFTPVRELWRMRQTRAALEATVPDAVVPDGVRLRTFEPGRDEQAWLEANAAAFAHHPEQGSMTLEDLQARMAEDWFDPAGLILAVRESDGALLGFHWTKVHPRSGKHPAIGEVYVVGVTPAAQGMGLGKALTIAGIEHLHSLGLQAIMLYVDADNTAAVALYRSLGFTRWDVDVMYAPGNTPDNL</sequence>
<comment type="caution">
    <text evidence="4">Lacks conserved residue(s) required for the propagation of feature annotation.</text>
</comment>
<dbReference type="RefSeq" id="WP_090584240.1">
    <property type="nucleotide sequence ID" value="NZ_FNDT01000001.1"/>
</dbReference>
<feature type="binding site" evidence="4">
    <location>
        <position position="43"/>
    </location>
    <ligand>
        <name>1D-myo-inositol 2-(L-cysteinylamino)-2-deoxy-alpha-D-glucopyranoside</name>
        <dbReference type="ChEBI" id="CHEBI:58887"/>
    </ligand>
</feature>
<feature type="binding site" evidence="4">
    <location>
        <position position="281"/>
    </location>
    <ligand>
        <name>1D-myo-inositol 2-(L-cysteinylamino)-2-deoxy-alpha-D-glucopyranoside</name>
        <dbReference type="ChEBI" id="CHEBI:58887"/>
    </ligand>
</feature>
<feature type="binding site" evidence="4">
    <location>
        <begin position="292"/>
        <end position="298"/>
    </location>
    <ligand>
        <name>acetyl-CoA</name>
        <dbReference type="ChEBI" id="CHEBI:57288"/>
        <label>2</label>
    </ligand>
</feature>
<feature type="binding site" evidence="4">
    <location>
        <position position="319"/>
    </location>
    <ligand>
        <name>1D-myo-inositol 2-(L-cysteinylamino)-2-deoxy-alpha-D-glucopyranoside</name>
        <dbReference type="ChEBI" id="CHEBI:58887"/>
    </ligand>
</feature>
<dbReference type="AlphaFoldDB" id="A0A1G8CKV6"/>
<dbReference type="InterPro" id="IPR000182">
    <property type="entry name" value="GNAT_dom"/>
</dbReference>
<feature type="binding site" evidence="4">
    <location>
        <begin position="124"/>
        <end position="126"/>
    </location>
    <ligand>
        <name>acetyl-CoA</name>
        <dbReference type="ChEBI" id="CHEBI:57288"/>
        <label>1</label>
    </ligand>
</feature>
<protein>
    <recommendedName>
        <fullName evidence="4">Mycothiol acetyltransferase</fullName>
        <shortName evidence="4">MSH acetyltransferase</shortName>
        <ecNumber evidence="4">2.3.1.189</ecNumber>
    </recommendedName>
    <alternativeName>
        <fullName evidence="4">Mycothiol synthase</fullName>
    </alternativeName>
</protein>
<dbReference type="GO" id="GO:0010125">
    <property type="term" value="P:mycothiol biosynthetic process"/>
    <property type="evidence" value="ECO:0007669"/>
    <property type="project" value="UniProtKB-UniRule"/>
</dbReference>
<feature type="compositionally biased region" description="Polar residues" evidence="5">
    <location>
        <begin position="74"/>
        <end position="94"/>
    </location>
</feature>
<dbReference type="PANTHER" id="PTHR43617:SF31">
    <property type="entry name" value="MYCOTHIOL ACETYLTRANSFERASE"/>
    <property type="match status" value="1"/>
</dbReference>
<dbReference type="PIRSF" id="PIRSF021524">
    <property type="entry name" value="MSH_acetyltransferase"/>
    <property type="match status" value="1"/>
</dbReference>
<comment type="catalytic activity">
    <reaction evidence="4">
        <text>1D-myo-inositol 2-(L-cysteinylamino)-2-deoxy-alpha-D-glucopyranoside + acetyl-CoA = mycothiol + CoA + H(+)</text>
        <dbReference type="Rhea" id="RHEA:26172"/>
        <dbReference type="ChEBI" id="CHEBI:15378"/>
        <dbReference type="ChEBI" id="CHEBI:16768"/>
        <dbReference type="ChEBI" id="CHEBI:57287"/>
        <dbReference type="ChEBI" id="CHEBI:57288"/>
        <dbReference type="ChEBI" id="CHEBI:58887"/>
        <dbReference type="EC" id="2.3.1.189"/>
    </reaction>
</comment>
<dbReference type="PROSITE" id="PS51186">
    <property type="entry name" value="GNAT"/>
    <property type="match status" value="2"/>
</dbReference>
<feature type="domain" description="N-acetyltransferase" evidence="6">
    <location>
        <begin position="200"/>
        <end position="354"/>
    </location>
</feature>
<comment type="similarity">
    <text evidence="4">Belongs to the acetyltransferase family. MshD subfamily.</text>
</comment>
<dbReference type="SUPFAM" id="SSF55729">
    <property type="entry name" value="Acyl-CoA N-acyltransferases (Nat)"/>
    <property type="match status" value="2"/>
</dbReference>
<dbReference type="OrthoDB" id="3208058at2"/>
<evidence type="ECO:0000256" key="4">
    <source>
        <dbReference type="HAMAP-Rule" id="MF_01698"/>
    </source>
</evidence>
<dbReference type="NCBIfam" id="TIGR03448">
    <property type="entry name" value="mycothiol_MshD"/>
    <property type="match status" value="1"/>
</dbReference>
<proteinExistence type="inferred from homology"/>
<keyword evidence="2 4" id="KW-0677">Repeat</keyword>
<evidence type="ECO:0000256" key="1">
    <source>
        <dbReference type="ARBA" id="ARBA00022679"/>
    </source>
</evidence>
<keyword evidence="8" id="KW-1185">Reference proteome</keyword>
<comment type="function">
    <text evidence="4">Catalyzes the transfer of acetyl from acetyl-CoA to desacetylmycothiol (Cys-GlcN-Ins) to form mycothiol.</text>
</comment>
<feature type="binding site" evidence="4">
    <location>
        <begin position="285"/>
        <end position="287"/>
    </location>
    <ligand>
        <name>acetyl-CoA</name>
        <dbReference type="ChEBI" id="CHEBI:57288"/>
        <label>2</label>
    </ligand>
</feature>
<gene>
    <name evidence="4" type="primary">mshD</name>
    <name evidence="7" type="ORF">SAMN04488693_101310</name>
</gene>
<organism evidence="7 8">
    <name type="scientific">Arthrobacter subterraneus</name>
    <dbReference type="NCBI Taxonomy" id="335973"/>
    <lineage>
        <taxon>Bacteria</taxon>
        <taxon>Bacillati</taxon>
        <taxon>Actinomycetota</taxon>
        <taxon>Actinomycetes</taxon>
        <taxon>Micrococcales</taxon>
        <taxon>Micrococcaceae</taxon>
        <taxon>Arthrobacter</taxon>
    </lineage>
</organism>
<dbReference type="PANTHER" id="PTHR43617">
    <property type="entry name" value="L-AMINO ACID N-ACETYLTRANSFERASE"/>
    <property type="match status" value="1"/>
</dbReference>
<evidence type="ECO:0000256" key="2">
    <source>
        <dbReference type="ARBA" id="ARBA00022737"/>
    </source>
</evidence>
<dbReference type="HAMAP" id="MF_01698">
    <property type="entry name" value="MshD"/>
    <property type="match status" value="1"/>
</dbReference>
<evidence type="ECO:0000313" key="8">
    <source>
        <dbReference type="Proteomes" id="UP000199258"/>
    </source>
</evidence>
<dbReference type="Pfam" id="PF13508">
    <property type="entry name" value="Acetyltransf_7"/>
    <property type="match status" value="1"/>
</dbReference>
<evidence type="ECO:0000259" key="6">
    <source>
        <dbReference type="PROSITE" id="PS51186"/>
    </source>
</evidence>